<dbReference type="EMBL" id="CAJJDO010000129">
    <property type="protein sequence ID" value="CAD8201855.1"/>
    <property type="molecule type" value="Genomic_DNA"/>
</dbReference>
<sequence>MVTKNLQYCLNHFQKKYKRPTLQMKINYFGTPYFSTKTKQITYENYFFITIWNKKNSSKINPQLQNILWQYPLYLLLLLKELKYIPKLDQLYFLPKEVSQWNHTSF</sequence>
<evidence type="ECO:0000313" key="2">
    <source>
        <dbReference type="Proteomes" id="UP000689195"/>
    </source>
</evidence>
<reference evidence="1" key="1">
    <citation type="submission" date="2021-01" db="EMBL/GenBank/DDBJ databases">
        <authorList>
            <consortium name="Genoscope - CEA"/>
            <person name="William W."/>
        </authorList>
    </citation>
    <scope>NUCLEOTIDE SEQUENCE</scope>
</reference>
<protein>
    <submittedName>
        <fullName evidence="1">Uncharacterized protein</fullName>
    </submittedName>
</protein>
<proteinExistence type="predicted"/>
<name>A0A8S1XL03_9CILI</name>
<dbReference type="Proteomes" id="UP000689195">
    <property type="component" value="Unassembled WGS sequence"/>
</dbReference>
<gene>
    <name evidence="1" type="ORF">PPENT_87.1.T1290059</name>
</gene>
<evidence type="ECO:0000313" key="1">
    <source>
        <dbReference type="EMBL" id="CAD8201855.1"/>
    </source>
</evidence>
<comment type="caution">
    <text evidence="1">The sequence shown here is derived from an EMBL/GenBank/DDBJ whole genome shotgun (WGS) entry which is preliminary data.</text>
</comment>
<organism evidence="1 2">
    <name type="scientific">Paramecium pentaurelia</name>
    <dbReference type="NCBI Taxonomy" id="43138"/>
    <lineage>
        <taxon>Eukaryota</taxon>
        <taxon>Sar</taxon>
        <taxon>Alveolata</taxon>
        <taxon>Ciliophora</taxon>
        <taxon>Intramacronucleata</taxon>
        <taxon>Oligohymenophorea</taxon>
        <taxon>Peniculida</taxon>
        <taxon>Parameciidae</taxon>
        <taxon>Paramecium</taxon>
    </lineage>
</organism>
<accession>A0A8S1XL03</accession>
<dbReference type="AlphaFoldDB" id="A0A8S1XL03"/>
<keyword evidence="2" id="KW-1185">Reference proteome</keyword>